<proteinExistence type="predicted"/>
<evidence type="ECO:0000313" key="1">
    <source>
        <dbReference type="EMBL" id="RKN38742.1"/>
    </source>
</evidence>
<comment type="caution">
    <text evidence="1">The sequence shown here is derived from an EMBL/GenBank/DDBJ whole genome shotgun (WGS) entry which is preliminary data.</text>
</comment>
<dbReference type="EMBL" id="RBAL01000016">
    <property type="protein sequence ID" value="RKN38742.1"/>
    <property type="molecule type" value="Genomic_DNA"/>
</dbReference>
<dbReference type="RefSeq" id="WP_120682911.1">
    <property type="nucleotide sequence ID" value="NZ_RBAL01000016.1"/>
</dbReference>
<keyword evidence="2" id="KW-1185">Reference proteome</keyword>
<dbReference type="OrthoDB" id="4332543at2"/>
<name>A0A3A9YRT0_9ACTN</name>
<gene>
    <name evidence="1" type="ORF">D7294_23190</name>
</gene>
<organism evidence="1 2">
    <name type="scientific">Streptomyces hoynatensis</name>
    <dbReference type="NCBI Taxonomy" id="1141874"/>
    <lineage>
        <taxon>Bacteria</taxon>
        <taxon>Bacillati</taxon>
        <taxon>Actinomycetota</taxon>
        <taxon>Actinomycetes</taxon>
        <taxon>Kitasatosporales</taxon>
        <taxon>Streptomycetaceae</taxon>
        <taxon>Streptomyces</taxon>
    </lineage>
</organism>
<dbReference type="PROSITE" id="PS51257">
    <property type="entry name" value="PROKAR_LIPOPROTEIN"/>
    <property type="match status" value="1"/>
</dbReference>
<evidence type="ECO:0008006" key="3">
    <source>
        <dbReference type="Google" id="ProtNLM"/>
    </source>
</evidence>
<dbReference type="Proteomes" id="UP000272474">
    <property type="component" value="Unassembled WGS sequence"/>
</dbReference>
<protein>
    <recommendedName>
        <fullName evidence="3">Lipoprotein</fullName>
    </recommendedName>
</protein>
<dbReference type="AlphaFoldDB" id="A0A3A9YRT0"/>
<evidence type="ECO:0000313" key="2">
    <source>
        <dbReference type="Proteomes" id="UP000272474"/>
    </source>
</evidence>
<reference evidence="1 2" key="1">
    <citation type="journal article" date="2014" name="Int. J. Syst. Evol. Microbiol.">
        <title>Streptomyces hoynatensis sp. nov., isolated from deep marine sediment.</title>
        <authorList>
            <person name="Veyisoglu A."/>
            <person name="Sahin N."/>
        </authorList>
    </citation>
    <scope>NUCLEOTIDE SEQUENCE [LARGE SCALE GENOMIC DNA]</scope>
    <source>
        <strain evidence="1 2">KCTC 29097</strain>
    </source>
</reference>
<accession>A0A3A9YRT0</accession>
<sequence length="171" mass="16541">MPSGLPRRVLLTRLTGGLLAGTAGVAGLTGTLSGCTSESGSAADRTAAAAAARGVRRRAARDSAGLLARYEATAAAHPDLSGALAPYADAVSAHVRALTEPGREPAGATGGTPEVSAEPGAALGALSEAEQELSGRRLAAVAGAPPDLARLLASLSAAGAAHAYLLNGVAA</sequence>